<dbReference type="Proteomes" id="UP000236161">
    <property type="component" value="Unassembled WGS sequence"/>
</dbReference>
<name>A0A2H9ZWS9_9ASPA</name>
<reference evidence="1 2" key="1">
    <citation type="journal article" date="2017" name="Nature">
        <title>The Apostasia genome and the evolution of orchids.</title>
        <authorList>
            <person name="Zhang G.Q."/>
            <person name="Liu K.W."/>
            <person name="Li Z."/>
            <person name="Lohaus R."/>
            <person name="Hsiao Y.Y."/>
            <person name="Niu S.C."/>
            <person name="Wang J.Y."/>
            <person name="Lin Y.C."/>
            <person name="Xu Q."/>
            <person name="Chen L.J."/>
            <person name="Yoshida K."/>
            <person name="Fujiwara S."/>
            <person name="Wang Z.W."/>
            <person name="Zhang Y.Q."/>
            <person name="Mitsuda N."/>
            <person name="Wang M."/>
            <person name="Liu G.H."/>
            <person name="Pecoraro L."/>
            <person name="Huang H.X."/>
            <person name="Xiao X.J."/>
            <person name="Lin M."/>
            <person name="Wu X.Y."/>
            <person name="Wu W.L."/>
            <person name="Chen Y.Y."/>
            <person name="Chang S.B."/>
            <person name="Sakamoto S."/>
            <person name="Ohme-Takagi M."/>
            <person name="Yagi M."/>
            <person name="Zeng S.J."/>
            <person name="Shen C.Y."/>
            <person name="Yeh C.M."/>
            <person name="Luo Y.B."/>
            <person name="Tsai W.C."/>
            <person name="Van de Peer Y."/>
            <person name="Liu Z.J."/>
        </authorList>
    </citation>
    <scope>NUCLEOTIDE SEQUENCE [LARGE SCALE GENOMIC DNA]</scope>
    <source>
        <strain evidence="2">cv. Shenzhen</strain>
        <tissue evidence="1">Stem</tissue>
    </source>
</reference>
<sequence length="103" mass="11478">MVQDHPLLTSMTMIPSYTCRSGHGPIASFPIQDTFPRRTNRGLACSNPHRSLEAVLRSRSLTLLLLTLVHPVVDKQHGLKICLLSLLPENQDKAVLSTAYKYP</sequence>
<proteinExistence type="predicted"/>
<protein>
    <submittedName>
        <fullName evidence="1">Uncharacterized protein</fullName>
    </submittedName>
</protein>
<accession>A0A2H9ZWS9</accession>
<dbReference type="AlphaFoldDB" id="A0A2H9ZWS9"/>
<dbReference type="EMBL" id="KZ453102">
    <property type="protein sequence ID" value="PKA47759.1"/>
    <property type="molecule type" value="Genomic_DNA"/>
</dbReference>
<keyword evidence="2" id="KW-1185">Reference proteome</keyword>
<organism evidence="1 2">
    <name type="scientific">Apostasia shenzhenica</name>
    <dbReference type="NCBI Taxonomy" id="1088818"/>
    <lineage>
        <taxon>Eukaryota</taxon>
        <taxon>Viridiplantae</taxon>
        <taxon>Streptophyta</taxon>
        <taxon>Embryophyta</taxon>
        <taxon>Tracheophyta</taxon>
        <taxon>Spermatophyta</taxon>
        <taxon>Magnoliopsida</taxon>
        <taxon>Liliopsida</taxon>
        <taxon>Asparagales</taxon>
        <taxon>Orchidaceae</taxon>
        <taxon>Apostasioideae</taxon>
        <taxon>Apostasia</taxon>
    </lineage>
</organism>
<gene>
    <name evidence="1" type="ORF">AXF42_Ash014536</name>
</gene>
<evidence type="ECO:0000313" key="1">
    <source>
        <dbReference type="EMBL" id="PKA47759.1"/>
    </source>
</evidence>
<evidence type="ECO:0000313" key="2">
    <source>
        <dbReference type="Proteomes" id="UP000236161"/>
    </source>
</evidence>